<dbReference type="EMBL" id="JAWDGP010001519">
    <property type="protein sequence ID" value="KAK3790760.1"/>
    <property type="molecule type" value="Genomic_DNA"/>
</dbReference>
<evidence type="ECO:0000256" key="1">
    <source>
        <dbReference type="SAM" id="MobiDB-lite"/>
    </source>
</evidence>
<evidence type="ECO:0000256" key="2">
    <source>
        <dbReference type="SAM" id="Phobius"/>
    </source>
</evidence>
<accession>A0AAE1AMQ7</accession>
<feature type="region of interest" description="Disordered" evidence="1">
    <location>
        <begin position="96"/>
        <end position="120"/>
    </location>
</feature>
<reference evidence="3" key="1">
    <citation type="journal article" date="2023" name="G3 (Bethesda)">
        <title>A reference genome for the long-term kleptoplast-retaining sea slug Elysia crispata morphotype clarki.</title>
        <authorList>
            <person name="Eastman K.E."/>
            <person name="Pendleton A.L."/>
            <person name="Shaikh M.A."/>
            <person name="Suttiyut T."/>
            <person name="Ogas R."/>
            <person name="Tomko P."/>
            <person name="Gavelis G."/>
            <person name="Widhalm J.R."/>
            <person name="Wisecaver J.H."/>
        </authorList>
    </citation>
    <scope>NUCLEOTIDE SEQUENCE</scope>
    <source>
        <strain evidence="3">ECLA1</strain>
    </source>
</reference>
<dbReference type="Proteomes" id="UP001283361">
    <property type="component" value="Unassembled WGS sequence"/>
</dbReference>
<protein>
    <submittedName>
        <fullName evidence="3">Uncharacterized protein</fullName>
    </submittedName>
</protein>
<keyword evidence="2" id="KW-0812">Transmembrane</keyword>
<keyword evidence="4" id="KW-1185">Reference proteome</keyword>
<keyword evidence="2" id="KW-0472">Membrane</keyword>
<proteinExistence type="predicted"/>
<evidence type="ECO:0000313" key="3">
    <source>
        <dbReference type="EMBL" id="KAK3790760.1"/>
    </source>
</evidence>
<feature type="transmembrane region" description="Helical" evidence="2">
    <location>
        <begin position="70"/>
        <end position="89"/>
    </location>
</feature>
<organism evidence="3 4">
    <name type="scientific">Elysia crispata</name>
    <name type="common">lettuce slug</name>
    <dbReference type="NCBI Taxonomy" id="231223"/>
    <lineage>
        <taxon>Eukaryota</taxon>
        <taxon>Metazoa</taxon>
        <taxon>Spiralia</taxon>
        <taxon>Lophotrochozoa</taxon>
        <taxon>Mollusca</taxon>
        <taxon>Gastropoda</taxon>
        <taxon>Heterobranchia</taxon>
        <taxon>Euthyneura</taxon>
        <taxon>Panpulmonata</taxon>
        <taxon>Sacoglossa</taxon>
        <taxon>Placobranchoidea</taxon>
        <taxon>Plakobranchidae</taxon>
        <taxon>Elysia</taxon>
    </lineage>
</organism>
<name>A0AAE1AMQ7_9GAST</name>
<gene>
    <name evidence="3" type="ORF">RRG08_038251</name>
</gene>
<sequence>MEKYFSHVGKRRDRDGLRRRSIMEKYFSYVGKRIDRDGLRRRPIIEKYFSYVGKRRDRDGLRRRPIMEKYFSYVGRRFVCVWVFLLLLFPSTRHDFPHPRQRSSSARVDKQPAEDNLTPGRSAMRYNYWLLPPASSSDPGGAGTATAPCRRLELRHLGLRAKRFWVPPAH</sequence>
<evidence type="ECO:0000313" key="4">
    <source>
        <dbReference type="Proteomes" id="UP001283361"/>
    </source>
</evidence>
<dbReference type="AlphaFoldDB" id="A0AAE1AMQ7"/>
<keyword evidence="2" id="KW-1133">Transmembrane helix</keyword>
<comment type="caution">
    <text evidence="3">The sequence shown here is derived from an EMBL/GenBank/DDBJ whole genome shotgun (WGS) entry which is preliminary data.</text>
</comment>